<organism evidence="3 5">
    <name type="scientific">Neospora caninum (strain Liverpool)</name>
    <dbReference type="NCBI Taxonomy" id="572307"/>
    <lineage>
        <taxon>Eukaryota</taxon>
        <taxon>Sar</taxon>
        <taxon>Alveolata</taxon>
        <taxon>Apicomplexa</taxon>
        <taxon>Conoidasida</taxon>
        <taxon>Coccidia</taxon>
        <taxon>Eucoccidiorida</taxon>
        <taxon>Eimeriorina</taxon>
        <taxon>Sarcocystidae</taxon>
        <taxon>Neospora</taxon>
    </lineage>
</organism>
<dbReference type="AlphaFoldDB" id="F0VIF8"/>
<dbReference type="GeneID" id="13442772"/>
<evidence type="ECO:0000313" key="3">
    <source>
        <dbReference type="EMBL" id="CBZ53519.1"/>
    </source>
</evidence>
<keyword evidence="5" id="KW-1185">Reference proteome</keyword>
<dbReference type="EMBL" id="LN714483">
    <property type="protein sequence ID" value="CEL67507.1"/>
    <property type="molecule type" value="Genomic_DNA"/>
</dbReference>
<feature type="region of interest" description="Disordered" evidence="2">
    <location>
        <begin position="322"/>
        <end position="362"/>
    </location>
</feature>
<dbReference type="Proteomes" id="UP000007494">
    <property type="component" value="Chromosome VIII"/>
</dbReference>
<dbReference type="Pfam" id="PF02493">
    <property type="entry name" value="MORN"/>
    <property type="match status" value="2"/>
</dbReference>
<dbReference type="RefSeq" id="XP_003883551.1">
    <property type="nucleotide sequence ID" value="XM_003883502.1"/>
</dbReference>
<feature type="compositionally biased region" description="Polar residues" evidence="2">
    <location>
        <begin position="348"/>
        <end position="362"/>
    </location>
</feature>
<dbReference type="PANTHER" id="PTHR23084">
    <property type="entry name" value="PHOSPHATIDYLINOSITOL-4-PHOSPHATE 5-KINASE RELATED"/>
    <property type="match status" value="1"/>
</dbReference>
<dbReference type="InterPro" id="IPR003409">
    <property type="entry name" value="MORN"/>
</dbReference>
<reference evidence="4" key="4">
    <citation type="journal article" date="2015" name="PLoS ONE">
        <title>Comprehensive Evaluation of Toxoplasma gondii VEG and Neospora caninum LIV Genomes with Tachyzoite Stage Transcriptome and Proteome Defines Novel Transcript Features.</title>
        <authorList>
            <person name="Ramaprasad A."/>
            <person name="Mourier T."/>
            <person name="Naeem R."/>
            <person name="Malas T.B."/>
            <person name="Moussa E."/>
            <person name="Panigrahi A."/>
            <person name="Vermont S.J."/>
            <person name="Otto T.D."/>
            <person name="Wastling J."/>
            <person name="Pain A."/>
        </authorList>
    </citation>
    <scope>NUCLEOTIDE SEQUENCE</scope>
    <source>
        <strain evidence="4">Liverpool</strain>
    </source>
</reference>
<dbReference type="SMART" id="SM00698">
    <property type="entry name" value="MORN"/>
    <property type="match status" value="2"/>
</dbReference>
<dbReference type="OrthoDB" id="437960at2759"/>
<accession>F0VIF8</accession>
<reference evidence="3" key="1">
    <citation type="submission" date="2011-02" db="EMBL/GenBank/DDBJ databases">
        <authorList>
            <person name="Aslett M."/>
        </authorList>
    </citation>
    <scope>NUCLEOTIDE SEQUENCE</scope>
    <source>
        <strain evidence="3">Liverpool</strain>
    </source>
</reference>
<sequence length="507" mass="54576">MSTASTKSGSKQKVCAKQLGAPHSVNVCIIRNQLNMKAGVPRICWKAYVCFRRNRNCLLGELSFKFLQLGHEFRISVRTSCSNLMVMAETVPQLKDLDSNSENIVSPSDILPCGTMKFPDGGTYVGEYKLVEKDQIPEYVYHGKGSYTRGGYSCSGEWREGQFARGTIKFEGGDTFDGQVFNGLFHGWGRYTWADGEQSYEGTWSHGLMAGTGTLCVKAPVPLRLRLNEVSEASKMSSRPCQVVTGCFRRGRFHEAPGVQMVNLAEFTKTYVAEWREVAINTLRDLDTALKQGLDISGYIAGIGTGSLAAVASVSGAGTSKGVTKLTSEGNASVEPDSRARGAKKTNTRTTTRGLPGKQGSSTIAGFEAKQRACWASGEFGAEKFVAPPYPQVSDFHAEGISRLMGVVCGDISGSPAVPCEVRVPLSDAELGQLVTVDPSRVSNEGRKFGRGSGQIIEVTARMDGSNSLLASIAMVNCNHLTSVSAAASFQIIGLSLPSLQQLRRLK</sequence>
<proteinExistence type="predicted"/>
<reference evidence="5" key="3">
    <citation type="journal article" date="2012" name="PLoS Pathog.">
        <title>Comparative genomics of the apicomplexan parasites Toxoplasma gondii and Neospora caninum: Coccidia differing in host range and transmission strategy.</title>
        <authorList>
            <person name="Reid A.J."/>
            <person name="Vermont S.J."/>
            <person name="Cotton J.A."/>
            <person name="Harris D."/>
            <person name="Hill-Cawthorne G.A."/>
            <person name="Konen-Waisman S."/>
            <person name="Latham S.M."/>
            <person name="Mourier T."/>
            <person name="Norton R."/>
            <person name="Quail M.A."/>
            <person name="Sanders M."/>
            <person name="Shanmugam D."/>
            <person name="Sohal A."/>
            <person name="Wasmuth J.D."/>
            <person name="Brunk B."/>
            <person name="Grigg M.E."/>
            <person name="Howard J.C."/>
            <person name="Parkinson J."/>
            <person name="Roos D.S."/>
            <person name="Trees A.J."/>
            <person name="Berriman M."/>
            <person name="Pain A."/>
            <person name="Wastling J.M."/>
        </authorList>
    </citation>
    <scope>NUCLEOTIDE SEQUENCE [LARGE SCALE GENOMIC DNA]</scope>
    <source>
        <strain evidence="5">Liverpool</strain>
    </source>
</reference>
<name>F0VIF8_NEOCL</name>
<dbReference type="Gene3D" id="2.20.110.10">
    <property type="entry name" value="Histone H3 K4-specific methyltransferase SET7/9 N-terminal domain"/>
    <property type="match status" value="1"/>
</dbReference>
<keyword evidence="1" id="KW-0677">Repeat</keyword>
<evidence type="ECO:0000313" key="5">
    <source>
        <dbReference type="Proteomes" id="UP000007494"/>
    </source>
</evidence>
<reference evidence="3" key="2">
    <citation type="submission" date="2011-03" db="EMBL/GenBank/DDBJ databases">
        <title>Comparative genomics and transcriptomics of Neospora caninum and Toxoplasma gondii.</title>
        <authorList>
            <person name="Reid A.J."/>
            <person name="Sohal A."/>
            <person name="Harris D."/>
            <person name="Quail M."/>
            <person name="Sanders M."/>
            <person name="Berriman M."/>
            <person name="Wastling J.M."/>
            <person name="Pain A."/>
        </authorList>
    </citation>
    <scope>NUCLEOTIDE SEQUENCE</scope>
    <source>
        <strain evidence="3">Liverpool</strain>
    </source>
</reference>
<evidence type="ECO:0000313" key="4">
    <source>
        <dbReference type="EMBL" id="CEL67507.1"/>
    </source>
</evidence>
<evidence type="ECO:0000256" key="2">
    <source>
        <dbReference type="SAM" id="MobiDB-lite"/>
    </source>
</evidence>
<dbReference type="eggNOG" id="ENOG502QZQ0">
    <property type="taxonomic scope" value="Eukaryota"/>
</dbReference>
<gene>
    <name evidence="4" type="ORF">BN1204_033070</name>
    <name evidence="3" type="ORF">NCLIV_033070</name>
</gene>
<dbReference type="EMBL" id="FR823390">
    <property type="protein sequence ID" value="CBZ53519.1"/>
    <property type="molecule type" value="Genomic_DNA"/>
</dbReference>
<dbReference type="OMA" id="WADGEQS"/>
<dbReference type="PANTHER" id="PTHR23084:SF262">
    <property type="entry name" value="FYVE-TYPE DOMAIN-CONTAINING PROTEIN"/>
    <property type="match status" value="1"/>
</dbReference>
<dbReference type="SUPFAM" id="SSF82185">
    <property type="entry name" value="Histone H3 K4-specific methyltransferase SET7/9 N-terminal domain"/>
    <property type="match status" value="1"/>
</dbReference>
<protein>
    <submittedName>
        <fullName evidence="4">MORN repeat-containing protein, putative</fullName>
    </submittedName>
    <submittedName>
        <fullName evidence="3">Putative MORN repeat-containing protein</fullName>
    </submittedName>
</protein>
<evidence type="ECO:0000256" key="1">
    <source>
        <dbReference type="ARBA" id="ARBA00022737"/>
    </source>
</evidence>
<dbReference type="VEuPathDB" id="ToxoDB:NCLIV_033070"/>
<dbReference type="InParanoid" id="F0VIF8"/>